<accession>A0A382SEY5</accession>
<evidence type="ECO:0000313" key="1">
    <source>
        <dbReference type="EMBL" id="SVD08464.1"/>
    </source>
</evidence>
<proteinExistence type="predicted"/>
<dbReference type="AlphaFoldDB" id="A0A382SEY5"/>
<dbReference type="PROSITE" id="PS51257">
    <property type="entry name" value="PROKAR_LIPOPROTEIN"/>
    <property type="match status" value="1"/>
</dbReference>
<reference evidence="1" key="1">
    <citation type="submission" date="2018-05" db="EMBL/GenBank/DDBJ databases">
        <authorList>
            <person name="Lanie J.A."/>
            <person name="Ng W.-L."/>
            <person name="Kazmierczak K.M."/>
            <person name="Andrzejewski T.M."/>
            <person name="Davidsen T.M."/>
            <person name="Wayne K.J."/>
            <person name="Tettelin H."/>
            <person name="Glass J.I."/>
            <person name="Rusch D."/>
            <person name="Podicherti R."/>
            <person name="Tsui H.-C.T."/>
            <person name="Winkler M.E."/>
        </authorList>
    </citation>
    <scope>NUCLEOTIDE SEQUENCE</scope>
</reference>
<protein>
    <submittedName>
        <fullName evidence="1">Uncharacterized protein</fullName>
    </submittedName>
</protein>
<dbReference type="EMBL" id="UINC01128602">
    <property type="protein sequence ID" value="SVD08464.1"/>
    <property type="molecule type" value="Genomic_DNA"/>
</dbReference>
<feature type="non-terminal residue" evidence="1">
    <location>
        <position position="78"/>
    </location>
</feature>
<sequence length="78" mass="8612">MPPLGRKSVGILIRLFAVVLLVLTGCGNNVDPQTDSPFDVVEEAEVIRLFGVRDQEHVVPSHLEITAGSWVEFVNLDR</sequence>
<organism evidence="1">
    <name type="scientific">marine metagenome</name>
    <dbReference type="NCBI Taxonomy" id="408172"/>
    <lineage>
        <taxon>unclassified sequences</taxon>
        <taxon>metagenomes</taxon>
        <taxon>ecological metagenomes</taxon>
    </lineage>
</organism>
<gene>
    <name evidence="1" type="ORF">METZ01_LOCUS361318</name>
</gene>
<name>A0A382SEY5_9ZZZZ</name>